<feature type="non-terminal residue" evidence="1">
    <location>
        <position position="1"/>
    </location>
</feature>
<comment type="caution">
    <text evidence="1">The sequence shown here is derived from an EMBL/GenBank/DDBJ whole genome shotgun (WGS) entry which is preliminary data.</text>
</comment>
<protein>
    <submittedName>
        <fullName evidence="1">Uncharacterized protein</fullName>
    </submittedName>
</protein>
<proteinExistence type="predicted"/>
<accession>X1F9S2</accession>
<dbReference type="EMBL" id="BART01040106">
    <property type="protein sequence ID" value="GAH26139.1"/>
    <property type="molecule type" value="Genomic_DNA"/>
</dbReference>
<name>X1F9S2_9ZZZZ</name>
<sequence length="103" mass="11668">IVERAARNALGNTDFAIKQAIKAIHKNQGVRVSRDEALAIISRAAAGSDKFAQYDEFMPIIRQAREYREVFKKRMEAVGMYKNPSERARELKEVSVGKADRSK</sequence>
<evidence type="ECO:0000313" key="1">
    <source>
        <dbReference type="EMBL" id="GAH26139.1"/>
    </source>
</evidence>
<gene>
    <name evidence="1" type="ORF">S01H4_65497</name>
</gene>
<reference evidence="1" key="1">
    <citation type="journal article" date="2014" name="Front. Microbiol.">
        <title>High frequency of phylogenetically diverse reductive dehalogenase-homologous genes in deep subseafloor sedimentary metagenomes.</title>
        <authorList>
            <person name="Kawai M."/>
            <person name="Futagami T."/>
            <person name="Toyoda A."/>
            <person name="Takaki Y."/>
            <person name="Nishi S."/>
            <person name="Hori S."/>
            <person name="Arai W."/>
            <person name="Tsubouchi T."/>
            <person name="Morono Y."/>
            <person name="Uchiyama I."/>
            <person name="Ito T."/>
            <person name="Fujiyama A."/>
            <person name="Inagaki F."/>
            <person name="Takami H."/>
        </authorList>
    </citation>
    <scope>NUCLEOTIDE SEQUENCE</scope>
    <source>
        <strain evidence="1">Expedition CK06-06</strain>
    </source>
</reference>
<organism evidence="1">
    <name type="scientific">marine sediment metagenome</name>
    <dbReference type="NCBI Taxonomy" id="412755"/>
    <lineage>
        <taxon>unclassified sequences</taxon>
        <taxon>metagenomes</taxon>
        <taxon>ecological metagenomes</taxon>
    </lineage>
</organism>
<feature type="non-terminal residue" evidence="1">
    <location>
        <position position="103"/>
    </location>
</feature>
<dbReference type="AlphaFoldDB" id="X1F9S2"/>